<name>A0A0C2F9Z5_9BILA</name>
<dbReference type="PANTHER" id="PTHR11915">
    <property type="entry name" value="SPECTRIN/FILAMIN RELATED CYTOSKELETAL PROTEIN"/>
    <property type="match status" value="1"/>
</dbReference>
<keyword evidence="1" id="KW-0677">Repeat</keyword>
<reference evidence="3 4" key="1">
    <citation type="submission" date="2013-12" db="EMBL/GenBank/DDBJ databases">
        <title>Draft genome of the parsitic nematode Ancylostoma duodenale.</title>
        <authorList>
            <person name="Mitreva M."/>
        </authorList>
    </citation>
    <scope>NUCLEOTIDE SEQUENCE [LARGE SCALE GENOMIC DNA]</scope>
    <source>
        <strain evidence="3 4">Zhejiang</strain>
    </source>
</reference>
<dbReference type="EMBL" id="KN773143">
    <property type="protein sequence ID" value="KIH45270.1"/>
    <property type="molecule type" value="Genomic_DNA"/>
</dbReference>
<dbReference type="Gene3D" id="1.20.58.60">
    <property type="match status" value="1"/>
</dbReference>
<dbReference type="Proteomes" id="UP000054047">
    <property type="component" value="Unassembled WGS sequence"/>
</dbReference>
<proteinExistence type="predicted"/>
<dbReference type="AlphaFoldDB" id="A0A0C2F9Z5"/>
<evidence type="ECO:0000313" key="4">
    <source>
        <dbReference type="Proteomes" id="UP000054047"/>
    </source>
</evidence>
<organism evidence="3 4">
    <name type="scientific">Ancylostoma duodenale</name>
    <dbReference type="NCBI Taxonomy" id="51022"/>
    <lineage>
        <taxon>Eukaryota</taxon>
        <taxon>Metazoa</taxon>
        <taxon>Ecdysozoa</taxon>
        <taxon>Nematoda</taxon>
        <taxon>Chromadorea</taxon>
        <taxon>Rhabditida</taxon>
        <taxon>Rhabditina</taxon>
        <taxon>Rhabditomorpha</taxon>
        <taxon>Strongyloidea</taxon>
        <taxon>Ancylostomatidae</taxon>
        <taxon>Ancylostomatinae</taxon>
        <taxon>Ancylostoma</taxon>
    </lineage>
</organism>
<evidence type="ECO:0000256" key="1">
    <source>
        <dbReference type="ARBA" id="ARBA00022737"/>
    </source>
</evidence>
<gene>
    <name evidence="3" type="ORF">ANCDUO_24692</name>
</gene>
<dbReference type="InterPro" id="IPR018159">
    <property type="entry name" value="Spectrin/alpha-actinin"/>
</dbReference>
<keyword evidence="2" id="KW-0175">Coiled coil</keyword>
<dbReference type="SMART" id="SM00150">
    <property type="entry name" value="SPEC"/>
    <property type="match status" value="2"/>
</dbReference>
<dbReference type="OrthoDB" id="5865767at2759"/>
<feature type="coiled-coil region" evidence="2">
    <location>
        <begin position="126"/>
        <end position="155"/>
    </location>
</feature>
<dbReference type="FunFam" id="1.20.58.60:FF:000172">
    <property type="entry name" value="Spectrin beta chain"/>
    <property type="match status" value="1"/>
</dbReference>
<dbReference type="Pfam" id="PF00435">
    <property type="entry name" value="Spectrin"/>
    <property type="match status" value="2"/>
</dbReference>
<evidence type="ECO:0000256" key="2">
    <source>
        <dbReference type="SAM" id="Coils"/>
    </source>
</evidence>
<dbReference type="CDD" id="cd00176">
    <property type="entry name" value="SPEC"/>
    <property type="match status" value="1"/>
</dbReference>
<dbReference type="InterPro" id="IPR002017">
    <property type="entry name" value="Spectrin_repeat"/>
</dbReference>
<keyword evidence="4" id="KW-1185">Reference proteome</keyword>
<accession>A0A0C2F9Z5</accession>
<protein>
    <submittedName>
        <fullName evidence="3">Spectrin repeat-containing domain protein</fullName>
    </submittedName>
</protein>
<dbReference type="SUPFAM" id="SSF46966">
    <property type="entry name" value="Spectrin repeat"/>
    <property type="match status" value="2"/>
</dbReference>
<sequence length="272" mass="31708">MKQETIQGKRIGKVINELMENEKMINRYETISSDLLEWIKEKIEILNDSVCFRTFHNSLHGVQEQLAEFNAYRTQEKPPKFEEKGELEVLLFTLQSAMRANNQRPYVPREGKLIGDINRAWDTLEKAEHERELALKEELIRQEKLEQLAARFNRKAEMRETWLTENQRLVSQDNFGSDLASVEAATKKHEAIETDIFAYEERVQAVVAVAGELEAENFHGIEEINNRKENVLKLWNYLFQVRIKIFNRDCNGETPKCLISFLLAFACPSCSP</sequence>
<evidence type="ECO:0000313" key="3">
    <source>
        <dbReference type="EMBL" id="KIH45270.1"/>
    </source>
</evidence>